<feature type="compositionally biased region" description="Acidic residues" evidence="1">
    <location>
        <begin position="19"/>
        <end position="28"/>
    </location>
</feature>
<keyword evidence="2" id="KW-0472">Membrane</keyword>
<feature type="compositionally biased region" description="Polar residues" evidence="1">
    <location>
        <begin position="64"/>
        <end position="73"/>
    </location>
</feature>
<dbReference type="EMBL" id="ML977038">
    <property type="protein sequence ID" value="KAF1949388.1"/>
    <property type="molecule type" value="Genomic_DNA"/>
</dbReference>
<dbReference type="AlphaFoldDB" id="A0A6A5TAU7"/>
<dbReference type="Proteomes" id="UP000800035">
    <property type="component" value="Unassembled WGS sequence"/>
</dbReference>
<sequence length="383" mass="40339">MPIRRHEYRSFFILRRQDDDEQEEENENVGEQREEAQEDWEEDREEGNAQPMNTATDPLGNGKGNAQPTSTAADSLGKGKGKATDLPPPQAPGAAAAPTGPPALSEPSPQPPPPPPPALPSSVSSSSSTPTEASSLPMQTDSSSMSSPSPSPPSSSETRQTSFIMITQSTKGKGEAPTAAPIEQPQLTVLLTTTPDAITITETASTSITPKTSAALASSSAMLGSISMQSKSSDPSITPFVRDFLIAFGAIGALSLLLSAGIVLVRRSKKRSFRVLPRASAASNDSFQPSSEKKLGVTTEITAVPHENPFPSPQGKREVMKVDAANKTGDAGSEGIQNSTETPPNSSESERANRKDKNSFSSSALDAFVVKARRSSYDYKIGP</sequence>
<feature type="region of interest" description="Disordered" evidence="1">
    <location>
        <begin position="303"/>
        <end position="365"/>
    </location>
</feature>
<feature type="transmembrane region" description="Helical" evidence="2">
    <location>
        <begin position="244"/>
        <end position="265"/>
    </location>
</feature>
<dbReference type="OrthoDB" id="10667811at2759"/>
<keyword evidence="2" id="KW-1133">Transmembrane helix</keyword>
<feature type="region of interest" description="Disordered" evidence="1">
    <location>
        <begin position="1"/>
        <end position="160"/>
    </location>
</feature>
<feature type="compositionally biased region" description="Acidic residues" evidence="1">
    <location>
        <begin position="36"/>
        <end position="45"/>
    </location>
</feature>
<feature type="compositionally biased region" description="Low complexity" evidence="1">
    <location>
        <begin position="92"/>
        <end position="107"/>
    </location>
</feature>
<evidence type="ECO:0000256" key="1">
    <source>
        <dbReference type="SAM" id="MobiDB-lite"/>
    </source>
</evidence>
<accession>A0A6A5TAU7</accession>
<feature type="compositionally biased region" description="Low complexity" evidence="1">
    <location>
        <begin position="338"/>
        <end position="347"/>
    </location>
</feature>
<reference evidence="3" key="1">
    <citation type="journal article" date="2020" name="Stud. Mycol.">
        <title>101 Dothideomycetes genomes: a test case for predicting lifestyles and emergence of pathogens.</title>
        <authorList>
            <person name="Haridas S."/>
            <person name="Albert R."/>
            <person name="Binder M."/>
            <person name="Bloem J."/>
            <person name="Labutti K."/>
            <person name="Salamov A."/>
            <person name="Andreopoulos B."/>
            <person name="Baker S."/>
            <person name="Barry K."/>
            <person name="Bills G."/>
            <person name="Bluhm B."/>
            <person name="Cannon C."/>
            <person name="Castanera R."/>
            <person name="Culley D."/>
            <person name="Daum C."/>
            <person name="Ezra D."/>
            <person name="Gonzalez J."/>
            <person name="Henrissat B."/>
            <person name="Kuo A."/>
            <person name="Liang C."/>
            <person name="Lipzen A."/>
            <person name="Lutzoni F."/>
            <person name="Magnuson J."/>
            <person name="Mondo S."/>
            <person name="Nolan M."/>
            <person name="Ohm R."/>
            <person name="Pangilinan J."/>
            <person name="Park H.-J."/>
            <person name="Ramirez L."/>
            <person name="Alfaro M."/>
            <person name="Sun H."/>
            <person name="Tritt A."/>
            <person name="Yoshinaga Y."/>
            <person name="Zwiers L.-H."/>
            <person name="Turgeon B."/>
            <person name="Goodwin S."/>
            <person name="Spatafora J."/>
            <person name="Crous P."/>
            <person name="Grigoriev I."/>
        </authorList>
    </citation>
    <scope>NUCLEOTIDE SEQUENCE</scope>
    <source>
        <strain evidence="3">CBS 675.92</strain>
    </source>
</reference>
<gene>
    <name evidence="3" type="ORF">CC80DRAFT_510613</name>
</gene>
<feature type="compositionally biased region" description="Low complexity" evidence="1">
    <location>
        <begin position="120"/>
        <end position="148"/>
    </location>
</feature>
<proteinExistence type="predicted"/>
<feature type="compositionally biased region" description="Pro residues" evidence="1">
    <location>
        <begin position="108"/>
        <end position="119"/>
    </location>
</feature>
<protein>
    <submittedName>
        <fullName evidence="3">Uncharacterized protein</fullName>
    </submittedName>
</protein>
<evidence type="ECO:0000256" key="2">
    <source>
        <dbReference type="SAM" id="Phobius"/>
    </source>
</evidence>
<evidence type="ECO:0000313" key="3">
    <source>
        <dbReference type="EMBL" id="KAF1949388.1"/>
    </source>
</evidence>
<feature type="compositionally biased region" description="Basic and acidic residues" evidence="1">
    <location>
        <begin position="348"/>
        <end position="358"/>
    </location>
</feature>
<name>A0A6A5TAU7_9PLEO</name>
<keyword evidence="4" id="KW-1185">Reference proteome</keyword>
<keyword evidence="2" id="KW-0812">Transmembrane</keyword>
<evidence type="ECO:0000313" key="4">
    <source>
        <dbReference type="Proteomes" id="UP000800035"/>
    </source>
</evidence>
<organism evidence="3 4">
    <name type="scientific">Byssothecium circinans</name>
    <dbReference type="NCBI Taxonomy" id="147558"/>
    <lineage>
        <taxon>Eukaryota</taxon>
        <taxon>Fungi</taxon>
        <taxon>Dikarya</taxon>
        <taxon>Ascomycota</taxon>
        <taxon>Pezizomycotina</taxon>
        <taxon>Dothideomycetes</taxon>
        <taxon>Pleosporomycetidae</taxon>
        <taxon>Pleosporales</taxon>
        <taxon>Massarineae</taxon>
        <taxon>Massarinaceae</taxon>
        <taxon>Byssothecium</taxon>
    </lineage>
</organism>